<reference evidence="2 3" key="1">
    <citation type="journal article" date="2010" name="J. Bacteriol.">
        <title>Genome sequences of Oceanicola granulosus HTCC2516(T) and Oceanicola batsensis HTCC2597(TDelta).</title>
        <authorList>
            <person name="Thrash J.C."/>
            <person name="Cho J.C."/>
            <person name="Vergin K.L."/>
            <person name="Giovannoni S.J."/>
        </authorList>
    </citation>
    <scope>NUCLEOTIDE SEQUENCE [LARGE SCALE GENOMIC DNA]</scope>
    <source>
        <strain evidence="3">ATCC BAA-863 / DSM 15984 / KCTC 12145 / HTCC2597</strain>
    </source>
</reference>
<dbReference type="eggNOG" id="ENOG5033FKN">
    <property type="taxonomic scope" value="Bacteria"/>
</dbReference>
<dbReference type="Proteomes" id="UP000004318">
    <property type="component" value="Unassembled WGS sequence"/>
</dbReference>
<evidence type="ECO:0000256" key="1">
    <source>
        <dbReference type="SAM" id="SignalP"/>
    </source>
</evidence>
<dbReference type="OrthoDB" id="7875167at2"/>
<evidence type="ECO:0000313" key="3">
    <source>
        <dbReference type="Proteomes" id="UP000004318"/>
    </source>
</evidence>
<comment type="caution">
    <text evidence="2">The sequence shown here is derived from an EMBL/GenBank/DDBJ whole genome shotgun (WGS) entry which is preliminary data.</text>
</comment>
<evidence type="ECO:0000313" key="2">
    <source>
        <dbReference type="EMBL" id="EAQ03696.1"/>
    </source>
</evidence>
<dbReference type="RefSeq" id="WP_009806349.1">
    <property type="nucleotide sequence ID" value="NZ_CH724131.1"/>
</dbReference>
<protein>
    <recommendedName>
        <fullName evidence="4">Secreted protein</fullName>
    </recommendedName>
</protein>
<sequence>MNKRHLAVTAATFALAAAGAQAVGTHQPPRVPTNIYTTGSQWITTPDGCSYSRTQAPGYPVQWVLILNPHHIGQPDAHKRCAPLLRD</sequence>
<proteinExistence type="predicted"/>
<keyword evidence="1" id="KW-0732">Signal</keyword>
<evidence type="ECO:0008006" key="4">
    <source>
        <dbReference type="Google" id="ProtNLM"/>
    </source>
</evidence>
<dbReference type="HOGENOM" id="CLU_183743_0_0_5"/>
<feature type="signal peptide" evidence="1">
    <location>
        <begin position="1"/>
        <end position="22"/>
    </location>
</feature>
<accession>A3TVQ0</accession>
<feature type="chain" id="PRO_5002660125" description="Secreted protein" evidence="1">
    <location>
        <begin position="23"/>
        <end position="87"/>
    </location>
</feature>
<gene>
    <name evidence="2" type="ORF">OB2597_10651</name>
</gene>
<keyword evidence="3" id="KW-1185">Reference proteome</keyword>
<dbReference type="EMBL" id="AAMO01000003">
    <property type="protein sequence ID" value="EAQ03696.1"/>
    <property type="molecule type" value="Genomic_DNA"/>
</dbReference>
<name>A3TVQ0_PSEBH</name>
<dbReference type="AlphaFoldDB" id="A3TVQ0"/>
<organism evidence="2 3">
    <name type="scientific">Pseudooceanicola batsensis (strain ATCC BAA-863 / DSM 15984 / KCTC 12145 / HTCC2597)</name>
    <name type="common">Oceanicola batsensis</name>
    <dbReference type="NCBI Taxonomy" id="252305"/>
    <lineage>
        <taxon>Bacteria</taxon>
        <taxon>Pseudomonadati</taxon>
        <taxon>Pseudomonadota</taxon>
        <taxon>Alphaproteobacteria</taxon>
        <taxon>Rhodobacterales</taxon>
        <taxon>Paracoccaceae</taxon>
        <taxon>Pseudooceanicola</taxon>
    </lineage>
</organism>